<reference evidence="2 3" key="1">
    <citation type="submission" date="2023-02" db="EMBL/GenBank/DDBJ databases">
        <title>LHISI_Scaffold_Assembly.</title>
        <authorList>
            <person name="Stuart O.P."/>
            <person name="Cleave R."/>
            <person name="Magrath M.J.L."/>
            <person name="Mikheyev A.S."/>
        </authorList>
    </citation>
    <scope>NUCLEOTIDE SEQUENCE [LARGE SCALE GENOMIC DNA]</scope>
    <source>
        <strain evidence="2">Daus_M_001</strain>
        <tissue evidence="2">Leg muscle</tissue>
    </source>
</reference>
<proteinExistence type="predicted"/>
<comment type="caution">
    <text evidence="2">The sequence shown here is derived from an EMBL/GenBank/DDBJ whole genome shotgun (WGS) entry which is preliminary data.</text>
</comment>
<dbReference type="EMBL" id="JARBHB010000001">
    <property type="protein sequence ID" value="KAJ8895429.1"/>
    <property type="molecule type" value="Genomic_DNA"/>
</dbReference>
<organism evidence="2 3">
    <name type="scientific">Dryococelus australis</name>
    <dbReference type="NCBI Taxonomy" id="614101"/>
    <lineage>
        <taxon>Eukaryota</taxon>
        <taxon>Metazoa</taxon>
        <taxon>Ecdysozoa</taxon>
        <taxon>Arthropoda</taxon>
        <taxon>Hexapoda</taxon>
        <taxon>Insecta</taxon>
        <taxon>Pterygota</taxon>
        <taxon>Neoptera</taxon>
        <taxon>Polyneoptera</taxon>
        <taxon>Phasmatodea</taxon>
        <taxon>Verophasmatodea</taxon>
        <taxon>Anareolatae</taxon>
        <taxon>Phasmatidae</taxon>
        <taxon>Eurycanthinae</taxon>
        <taxon>Dryococelus</taxon>
    </lineage>
</organism>
<evidence type="ECO:0000313" key="2">
    <source>
        <dbReference type="EMBL" id="KAJ8895429.1"/>
    </source>
</evidence>
<protein>
    <submittedName>
        <fullName evidence="2">Uncharacterized protein</fullName>
    </submittedName>
</protein>
<feature type="region of interest" description="Disordered" evidence="1">
    <location>
        <begin position="79"/>
        <end position="99"/>
    </location>
</feature>
<gene>
    <name evidence="2" type="ORF">PR048_000761</name>
</gene>
<evidence type="ECO:0000256" key="1">
    <source>
        <dbReference type="SAM" id="MobiDB-lite"/>
    </source>
</evidence>
<name>A0ABQ9IFH7_9NEOP</name>
<sequence length="541" mass="59283">MEIDTTAKRIDRTERKFIQEIDYGPVRTEVKPSLASGTPAAHASKMATPASRTSINAWYLTHMPAVQPIRKLPRHAVANHARGPFPEPRAANQRVGTPTSKEPPLYFDSVYLSALWRWQVTPLLSGTVYARGNHNYTSTSDQPWPCSDEPGSIPAGSPVFASGKRAGRCRWSAGFLGDLPFPPPLHSGTALYSLKSPSSALKASLTTTETLHVLRVGAIRHYACVLVSPISLPRFLASEAQYSDFSTPNTLIRFRTGSLRFSHMGKRGRLPFADELSRGAAISPALAFRRCSIVDSLHLHRRSHLASTKPYIIVVDDGKGRRLSLWGDILLCGECEPGVTRTGKFVTLSANLAKPYHNYGRPLILAGAAVAEWLACLPPIKANRVQSPAASLPIFCMWESWWTMPLVGGFYRGSPVTPRAIIQVRFHTHLNHPHRLSRPLTLTVARTVFVLGHISLQAPTLIANGMHVTARRPVKGLALARAEFRVPPGKCKLKTRSSRILNSDVVSSGTTECAKTSGMVSILRLLIPRSQDLVQSVAYGQ</sequence>
<accession>A0ABQ9IFH7</accession>
<dbReference type="Proteomes" id="UP001159363">
    <property type="component" value="Chromosome 1"/>
</dbReference>
<keyword evidence="3" id="KW-1185">Reference proteome</keyword>
<evidence type="ECO:0000313" key="3">
    <source>
        <dbReference type="Proteomes" id="UP001159363"/>
    </source>
</evidence>